<sequence length="91" mass="9912">MLAGDRFLRCGGSAGKPGRNNAGNQKADRQYHGGWHRNGRDDRGRWRAPAPLRRLSAPAPWQWPVLEVRADAARSPLCSPTAAAAGPWASR</sequence>
<accession>R4MI19</accession>
<evidence type="ECO:0000313" key="2">
    <source>
        <dbReference type="EMBL" id="AGL27092.1"/>
    </source>
</evidence>
<name>R4MI19_MYCTX</name>
<dbReference type="EMBL" id="CP005386">
    <property type="protein sequence ID" value="AGL27092.1"/>
    <property type="molecule type" value="Genomic_DNA"/>
</dbReference>
<feature type="region of interest" description="Disordered" evidence="1">
    <location>
        <begin position="1"/>
        <end position="54"/>
    </location>
</feature>
<dbReference type="BioCyc" id="MTUB1310114:G13A2-1656-MONOMER"/>
<evidence type="ECO:0000256" key="1">
    <source>
        <dbReference type="SAM" id="MobiDB-lite"/>
    </source>
</evidence>
<gene>
    <name evidence="2" type="ORF">J113_11245</name>
</gene>
<evidence type="ECO:0000313" key="3">
    <source>
        <dbReference type="Proteomes" id="UP000013548"/>
    </source>
</evidence>
<protein>
    <submittedName>
        <fullName evidence="2">Uncharacterized protein</fullName>
    </submittedName>
</protein>
<proteinExistence type="predicted"/>
<dbReference type="KEGG" id="mtuc:J113_11245"/>
<dbReference type="HOGENOM" id="CLU_2423849_0_0_11"/>
<organism evidence="2 3">
    <name type="scientific">Mycobacterium tuberculosis CAS/NITR204</name>
    <dbReference type="NCBI Taxonomy" id="1310114"/>
    <lineage>
        <taxon>Bacteria</taxon>
        <taxon>Bacillati</taxon>
        <taxon>Actinomycetota</taxon>
        <taxon>Actinomycetes</taxon>
        <taxon>Mycobacteriales</taxon>
        <taxon>Mycobacteriaceae</taxon>
        <taxon>Mycobacterium</taxon>
        <taxon>Mycobacterium tuberculosis complex</taxon>
    </lineage>
</organism>
<dbReference type="AlphaFoldDB" id="R4MI19"/>
<reference evidence="2 3" key="1">
    <citation type="journal article" date="2013" name="Genome Announc.">
        <title>Whole-Genome Sequences of Four Clinical Isolates of Mycobacterium tuberculosis from Tamil Nadu, South India.</title>
        <authorList>
            <person name="Narayanan S."/>
            <person name="Deshpande U."/>
        </authorList>
    </citation>
    <scope>NUCLEOTIDE SEQUENCE [LARGE SCALE GENOMIC DNA]</scope>
    <source>
        <strain evidence="2 3">CAS/NITR204</strain>
    </source>
</reference>
<dbReference type="Proteomes" id="UP000013548">
    <property type="component" value="Chromosome"/>
</dbReference>